<accession>A0A1S5R3X3</accession>
<evidence type="ECO:0000313" key="1">
    <source>
        <dbReference type="EMBL" id="AND75013.1"/>
    </source>
</evidence>
<reference evidence="1 2" key="1">
    <citation type="submission" date="2016-03" db="EMBL/GenBank/DDBJ databases">
        <title>Characterisation of pf16 and phiPMW: Two novel phages infecting Pseudomonas putida PpG1.</title>
        <authorList>
            <person name="Magill D.J."/>
            <person name="Krylov V.N."/>
            <person name="Shaburova O.V."/>
            <person name="Allen C.C.R."/>
            <person name="McGrath J.W."/>
            <person name="Quinn J.P."/>
            <person name="Kulakov L.A."/>
        </authorList>
    </citation>
    <scope>NUCLEOTIDE SEQUENCE [LARGE SCALE GENOMIC DNA]</scope>
</reference>
<proteinExistence type="predicted"/>
<protein>
    <submittedName>
        <fullName evidence="1">Uncharacterized protein</fullName>
    </submittedName>
</protein>
<dbReference type="EMBL" id="KU873925">
    <property type="protein sequence ID" value="AND75013.1"/>
    <property type="molecule type" value="Genomic_DNA"/>
</dbReference>
<keyword evidence="2" id="KW-1185">Reference proteome</keyword>
<dbReference type="Proteomes" id="UP000225821">
    <property type="component" value="Segment"/>
</dbReference>
<gene>
    <name evidence="1" type="ORF">pf16_90</name>
</gene>
<sequence length="112" mass="12619">MITLKEHIQITQAVQLMEGESPVFTPEQLECAASYALKWNPITGMTALWLYDDKNQGLGSMEFEDPDVAIGFVEEYFDLDDEDLADLESYAWANDNYDDRVQDALADDGTSV</sequence>
<evidence type="ECO:0000313" key="2">
    <source>
        <dbReference type="Proteomes" id="UP000225821"/>
    </source>
</evidence>
<name>A0A1S5R3X3_9CAUD</name>
<organism evidence="1 2">
    <name type="scientific">Pseudomonas phage pf16</name>
    <dbReference type="NCBI Taxonomy" id="1815630"/>
    <lineage>
        <taxon>Viruses</taxon>
        <taxon>Duplodnaviria</taxon>
        <taxon>Heunggongvirae</taxon>
        <taxon>Uroviricota</taxon>
        <taxon>Caudoviricetes</taxon>
        <taxon>Chakrabartyvirus</taxon>
        <taxon>Chakrabartyvirus pf16</taxon>
    </lineage>
</organism>